<dbReference type="InterPro" id="IPR003653">
    <property type="entry name" value="Peptidase_C48_C"/>
</dbReference>
<dbReference type="Proteomes" id="UP001341281">
    <property type="component" value="Chromosome 07"/>
</dbReference>
<keyword evidence="4" id="KW-0788">Thiol protease</keyword>
<feature type="compositionally biased region" description="Polar residues" evidence="5">
    <location>
        <begin position="267"/>
        <end position="280"/>
    </location>
</feature>
<sequence length="606" mass="67848">MDHLHAATAPQNKFDTPRIKYFDRNIIKALTRADKRKSWQGGEPFGHCDFQSATDACYASARENHGLRTSLGRAATRHEDTPGCHGPSAPAPESHAPQPPPNNTKDCHADADDRRHCDSRTDTCHAPPSHFRDRVNISIQFPRIKDTLSSKIQQLSALERPKFEAKLVVHDQAVEEQIATIKHCLTSIVDKQFDLKDTFYEMIDDVLRAQRQPTMMKRLNHPMIMIMPHKVSHWPCTDCGTQLTPETQLDTHVSVQDPKVPTAAAPPTSSNQNPCNTGGSEATGDVLQPNNGSVFDERPCGHGSSVSPTTPIATIVKPTRTECALALREFLCTRDVEIDRTVIDFGGYISACHDVKESFADGTSLDSVFMQYFIECVRYDDSANLSSSNTSRLILDTNVGAIINIEELEQHSQNPQIFDPVILQNYLAMTLPSHPGLEGIKTIMVPMLRGGHWSLYVVNTVRRCIDILDSNPSGPALGGTTWRTYHNAQVVDTNVAKLPWSRLIMNRLNKALQRARPKSSIPKFGNYKIDLAPNCPTINPGSNDCGFFVTRYIQFYDFRDASISLFLDPDISREHRSLLLHYLTFHRNNKSLPLPPDIQRFCHSDH</sequence>
<evidence type="ECO:0000256" key="2">
    <source>
        <dbReference type="ARBA" id="ARBA00022670"/>
    </source>
</evidence>
<evidence type="ECO:0000313" key="8">
    <source>
        <dbReference type="Proteomes" id="UP001341281"/>
    </source>
</evidence>
<dbReference type="SUPFAM" id="SSF54001">
    <property type="entry name" value="Cysteine proteinases"/>
    <property type="match status" value="1"/>
</dbReference>
<dbReference type="GO" id="GO:0006508">
    <property type="term" value="P:proteolysis"/>
    <property type="evidence" value="ECO:0007669"/>
    <property type="project" value="UniProtKB-KW"/>
</dbReference>
<keyword evidence="2" id="KW-0645">Protease</keyword>
<dbReference type="Pfam" id="PF02902">
    <property type="entry name" value="Peptidase_C48"/>
    <property type="match status" value="1"/>
</dbReference>
<feature type="compositionally biased region" description="Basic and acidic residues" evidence="5">
    <location>
        <begin position="105"/>
        <end position="123"/>
    </location>
</feature>
<dbReference type="PROSITE" id="PS50600">
    <property type="entry name" value="ULP_PROTEASE"/>
    <property type="match status" value="1"/>
</dbReference>
<dbReference type="AlphaFoldDB" id="A0AAQ3X5M2"/>
<keyword evidence="8" id="KW-1185">Reference proteome</keyword>
<dbReference type="Gene3D" id="3.40.395.10">
    <property type="entry name" value="Adenoviral Proteinase, Chain A"/>
    <property type="match status" value="1"/>
</dbReference>
<feature type="region of interest" description="Disordered" evidence="5">
    <location>
        <begin position="74"/>
        <end position="123"/>
    </location>
</feature>
<dbReference type="PANTHER" id="PTHR12606">
    <property type="entry name" value="SENTRIN/SUMO-SPECIFIC PROTEASE"/>
    <property type="match status" value="1"/>
</dbReference>
<protein>
    <recommendedName>
        <fullName evidence="6">Ubiquitin-like protease family profile domain-containing protein</fullName>
    </recommendedName>
</protein>
<feature type="region of interest" description="Disordered" evidence="5">
    <location>
        <begin position="258"/>
        <end position="312"/>
    </location>
</feature>
<dbReference type="GO" id="GO:0016926">
    <property type="term" value="P:protein desumoylation"/>
    <property type="evidence" value="ECO:0007669"/>
    <property type="project" value="TreeGrafter"/>
</dbReference>
<evidence type="ECO:0000256" key="3">
    <source>
        <dbReference type="ARBA" id="ARBA00022801"/>
    </source>
</evidence>
<dbReference type="GO" id="GO:0005634">
    <property type="term" value="C:nucleus"/>
    <property type="evidence" value="ECO:0007669"/>
    <property type="project" value="TreeGrafter"/>
</dbReference>
<dbReference type="InterPro" id="IPR038765">
    <property type="entry name" value="Papain-like_cys_pep_sf"/>
</dbReference>
<comment type="similarity">
    <text evidence="1">Belongs to the peptidase C48 family.</text>
</comment>
<organism evidence="7 8">
    <name type="scientific">Paspalum notatum var. saurae</name>
    <dbReference type="NCBI Taxonomy" id="547442"/>
    <lineage>
        <taxon>Eukaryota</taxon>
        <taxon>Viridiplantae</taxon>
        <taxon>Streptophyta</taxon>
        <taxon>Embryophyta</taxon>
        <taxon>Tracheophyta</taxon>
        <taxon>Spermatophyta</taxon>
        <taxon>Magnoliopsida</taxon>
        <taxon>Liliopsida</taxon>
        <taxon>Poales</taxon>
        <taxon>Poaceae</taxon>
        <taxon>PACMAD clade</taxon>
        <taxon>Panicoideae</taxon>
        <taxon>Andropogonodae</taxon>
        <taxon>Paspaleae</taxon>
        <taxon>Paspalinae</taxon>
        <taxon>Paspalum</taxon>
    </lineage>
</organism>
<evidence type="ECO:0000256" key="5">
    <source>
        <dbReference type="SAM" id="MobiDB-lite"/>
    </source>
</evidence>
<feature type="compositionally biased region" description="Low complexity" evidence="5">
    <location>
        <begin position="87"/>
        <end position="96"/>
    </location>
</feature>
<evidence type="ECO:0000256" key="4">
    <source>
        <dbReference type="ARBA" id="ARBA00022807"/>
    </source>
</evidence>
<reference evidence="7 8" key="1">
    <citation type="submission" date="2024-02" db="EMBL/GenBank/DDBJ databases">
        <title>High-quality chromosome-scale genome assembly of Pensacola bahiagrass (Paspalum notatum Flugge var. saurae).</title>
        <authorList>
            <person name="Vega J.M."/>
            <person name="Podio M."/>
            <person name="Orjuela J."/>
            <person name="Siena L.A."/>
            <person name="Pessino S.C."/>
            <person name="Combes M.C."/>
            <person name="Mariac C."/>
            <person name="Albertini E."/>
            <person name="Pupilli F."/>
            <person name="Ortiz J.P.A."/>
            <person name="Leblanc O."/>
        </authorList>
    </citation>
    <scope>NUCLEOTIDE SEQUENCE [LARGE SCALE GENOMIC DNA]</scope>
    <source>
        <strain evidence="7">R1</strain>
        <tissue evidence="7">Leaf</tissue>
    </source>
</reference>
<evidence type="ECO:0000313" key="7">
    <source>
        <dbReference type="EMBL" id="WVZ85761.1"/>
    </source>
</evidence>
<gene>
    <name evidence="7" type="ORF">U9M48_032646</name>
</gene>
<dbReference type="PANTHER" id="PTHR12606:SF1">
    <property type="entry name" value="UBIQUITIN-LIKE-SPECIFIC PROTEASE 1A"/>
    <property type="match status" value="1"/>
</dbReference>
<proteinExistence type="inferred from homology"/>
<dbReference type="GO" id="GO:0016929">
    <property type="term" value="F:deSUMOylase activity"/>
    <property type="evidence" value="ECO:0007669"/>
    <property type="project" value="TreeGrafter"/>
</dbReference>
<dbReference type="EMBL" id="CP144751">
    <property type="protein sequence ID" value="WVZ85761.1"/>
    <property type="molecule type" value="Genomic_DNA"/>
</dbReference>
<accession>A0AAQ3X5M2</accession>
<feature type="domain" description="Ubiquitin-like protease family profile" evidence="6">
    <location>
        <begin position="375"/>
        <end position="556"/>
    </location>
</feature>
<evidence type="ECO:0000256" key="1">
    <source>
        <dbReference type="ARBA" id="ARBA00005234"/>
    </source>
</evidence>
<name>A0AAQ3X5M2_PASNO</name>
<keyword evidence="3" id="KW-0378">Hydrolase</keyword>
<dbReference type="EMBL" id="CP144751">
    <property type="protein sequence ID" value="WVZ85762.1"/>
    <property type="molecule type" value="Genomic_DNA"/>
</dbReference>
<evidence type="ECO:0000259" key="6">
    <source>
        <dbReference type="PROSITE" id="PS50600"/>
    </source>
</evidence>